<keyword evidence="1" id="KW-0614">Plasmid</keyword>
<evidence type="ECO:0000313" key="1">
    <source>
        <dbReference type="EMBL" id="USY23564.1"/>
    </source>
</evidence>
<accession>A0ABY5DGU5</accession>
<dbReference type="Proteomes" id="UP001055940">
    <property type="component" value="Plasmid unnamed1"/>
</dbReference>
<evidence type="ECO:0000313" key="2">
    <source>
        <dbReference type="Proteomes" id="UP001055940"/>
    </source>
</evidence>
<gene>
    <name evidence="1" type="ORF">NE857_34085</name>
</gene>
<sequence>MMLTQTTTQWLHSLGLDHAQVRDAVRALSPEDLATVVQAARSPFLGELVHTDQGGWPTTPLPISKSLAQSKCVFALTMNTGTYPRKHHWLTHLGWMVALQVQPGGGDWSMPPDAVDLHEALNRHQEQLTAEMRRQPTSTLGVMLYRTIHQLTLSTTGEDPEYWLFTRVCQSVLCGLIADRAQGSPLAEGGYDDAAAAMLRQAIITGEDDDAAFDLADRAQMPEAYEARRRSIHDSAPF</sequence>
<dbReference type="RefSeq" id="WP_254422218.1">
    <property type="nucleotide sequence ID" value="NZ_BAAAJB010000040.1"/>
</dbReference>
<geneLocation type="plasmid" evidence="1 2">
    <name>unnamed1</name>
</geneLocation>
<dbReference type="EMBL" id="CP099838">
    <property type="protein sequence ID" value="USY23564.1"/>
    <property type="molecule type" value="Genomic_DNA"/>
</dbReference>
<reference evidence="1" key="1">
    <citation type="submission" date="2022-06" db="EMBL/GenBank/DDBJ databases">
        <authorList>
            <person name="Ping M."/>
        </authorList>
    </citation>
    <scope>NUCLEOTIDE SEQUENCE</scope>
    <source>
        <strain evidence="1">JCM11759T</strain>
        <plasmid evidence="1">unnamed1</plasmid>
    </source>
</reference>
<keyword evidence="2" id="KW-1185">Reference proteome</keyword>
<name>A0ABY5DGU5_9ACTN</name>
<organism evidence="1 2">
    <name type="scientific">Nocardiopsis exhalans</name>
    <dbReference type="NCBI Taxonomy" id="163604"/>
    <lineage>
        <taxon>Bacteria</taxon>
        <taxon>Bacillati</taxon>
        <taxon>Actinomycetota</taxon>
        <taxon>Actinomycetes</taxon>
        <taxon>Streptosporangiales</taxon>
        <taxon>Nocardiopsidaceae</taxon>
        <taxon>Nocardiopsis</taxon>
    </lineage>
</organism>
<protein>
    <submittedName>
        <fullName evidence="1">Uncharacterized protein</fullName>
    </submittedName>
</protein>
<proteinExistence type="predicted"/>